<dbReference type="CDD" id="cd17260">
    <property type="entry name" value="RMtype1_S_EcoEI-TRD1-CR1_like"/>
    <property type="match status" value="1"/>
</dbReference>
<dbReference type="eggNOG" id="COG0732">
    <property type="taxonomic scope" value="Bacteria"/>
</dbReference>
<dbReference type="Gene3D" id="3.90.220.20">
    <property type="entry name" value="DNA methylase specificity domains"/>
    <property type="match status" value="2"/>
</dbReference>
<dbReference type="STRING" id="1082933.A6B35_02405"/>
<evidence type="ECO:0000256" key="3">
    <source>
        <dbReference type="ARBA" id="ARBA00023125"/>
    </source>
</evidence>
<reference evidence="6 7" key="1">
    <citation type="journal article" date="2012" name="J. Bacteriol.">
        <title>Draft Genome Sequence of Plant Growth-Promoting Rhizobium Mesorhizobium amorphae, Isolated from Zinc-Lead Mine Tailings.</title>
        <authorList>
            <person name="Hao X."/>
            <person name="Lin Y."/>
            <person name="Johnstone L."/>
            <person name="Baltrus D.A."/>
            <person name="Miller S.J."/>
            <person name="Wei G."/>
            <person name="Rensing C."/>
        </authorList>
    </citation>
    <scope>NUCLEOTIDE SEQUENCE [LARGE SCALE GENOMIC DNA]</scope>
    <source>
        <strain evidence="6 7">CCNWGS0123</strain>
    </source>
</reference>
<dbReference type="Pfam" id="PF01420">
    <property type="entry name" value="Methylase_S"/>
    <property type="match status" value="2"/>
</dbReference>
<dbReference type="InterPro" id="IPR051212">
    <property type="entry name" value="Type-I_RE_S_subunit"/>
</dbReference>
<dbReference type="AlphaFoldDB" id="G6YKP4"/>
<dbReference type="InterPro" id="IPR000055">
    <property type="entry name" value="Restrct_endonuc_typeI_TRD"/>
</dbReference>
<dbReference type="Proteomes" id="UP000002949">
    <property type="component" value="Unassembled WGS sequence"/>
</dbReference>
<dbReference type="SUPFAM" id="SSF116734">
    <property type="entry name" value="DNA methylase specificity domain"/>
    <property type="match status" value="2"/>
</dbReference>
<comment type="similarity">
    <text evidence="1">Belongs to the type-I restriction system S methylase family.</text>
</comment>
<dbReference type="CDD" id="cd17282">
    <property type="entry name" value="RMtype1_S_Eco16444ORF1681_TRD1-CR1_like"/>
    <property type="match status" value="1"/>
</dbReference>
<evidence type="ECO:0000259" key="5">
    <source>
        <dbReference type="Pfam" id="PF01420"/>
    </source>
</evidence>
<accession>G6YKP4</accession>
<evidence type="ECO:0000313" key="6">
    <source>
        <dbReference type="EMBL" id="EHH03500.1"/>
    </source>
</evidence>
<proteinExistence type="inferred from homology"/>
<keyword evidence="2" id="KW-0680">Restriction system</keyword>
<organism evidence="6 7">
    <name type="scientific">Mesorhizobium amorphae CCNWGS0123</name>
    <dbReference type="NCBI Taxonomy" id="1082933"/>
    <lineage>
        <taxon>Bacteria</taxon>
        <taxon>Pseudomonadati</taxon>
        <taxon>Pseudomonadota</taxon>
        <taxon>Alphaproteobacteria</taxon>
        <taxon>Hyphomicrobiales</taxon>
        <taxon>Phyllobacteriaceae</taxon>
        <taxon>Mesorhizobium</taxon>
    </lineage>
</organism>
<dbReference type="EMBL" id="AGSN01000239">
    <property type="protein sequence ID" value="EHH03500.1"/>
    <property type="molecule type" value="Genomic_DNA"/>
</dbReference>
<keyword evidence="3" id="KW-0238">DNA-binding</keyword>
<protein>
    <submittedName>
        <fullName evidence="6">Type I restriction enzyme specificity subunit</fullName>
    </submittedName>
</protein>
<evidence type="ECO:0000256" key="1">
    <source>
        <dbReference type="ARBA" id="ARBA00010923"/>
    </source>
</evidence>
<sequence length="559" mass="61702">MSEVPGSWIEPPINEVAEVNPRKDVDLSTSDLVSFVPMAAVDEVSGTILSPVDRPYGEVSKGFTHFRDNDVIFAKITPSMENGKSAVARGLTNGTGMGSTEFHVFRSNGAIEPEYLWRFVRQKSFRENAQAVMSGAVGQQRVPADYLKEHLIPLPPLPEQQRIVAKVDGVTARTDRARKELGRIPTLIARYKQRLLALAFSGKLTAGWRGQNENAQPVVGRSAQEIRSKFSVGEDDDFDPPFTIPSNWRWLRLPEIGDLDRGKSRHRPRNDPKLFGGPYPFVQTGDVRAANRILTEFETTYSEFGLKQSRLWPIGTVCITIAANIAETAILGIEACFPDSVVGFLPDTDKVSGAFVEFFIRTMRSELEAFAPATAQKNINLNVLSSVRVPVPPVEEQAEIVSRIESAFGWLDRMGTDHAAAASLLPKLDAAILAKAFRGELVSQDPNDEPAIALLERIKAERAATPKAKRGRQAPKARFPKDLQIMAKNLEQVLAQAGDWISAQDAFQQCGIGGAATTEEIENIYAELRKLDKAGRIETEPVNDDQGRKLHDRLRLKVA</sequence>
<feature type="domain" description="Type I restriction modification DNA specificity" evidence="5">
    <location>
        <begin position="68"/>
        <end position="174"/>
    </location>
</feature>
<dbReference type="PATRIC" id="fig|1082933.3.peg.6373"/>
<dbReference type="PANTHER" id="PTHR43140:SF1">
    <property type="entry name" value="TYPE I RESTRICTION ENZYME ECOKI SPECIFICITY SUBUNIT"/>
    <property type="match status" value="1"/>
</dbReference>
<evidence type="ECO:0000313" key="7">
    <source>
        <dbReference type="Proteomes" id="UP000002949"/>
    </source>
</evidence>
<gene>
    <name evidence="6" type="ORF">MEA186_32897</name>
</gene>
<dbReference type="InterPro" id="IPR044946">
    <property type="entry name" value="Restrct_endonuc_typeI_TRD_sf"/>
</dbReference>
<dbReference type="GO" id="GO:0009307">
    <property type="term" value="P:DNA restriction-modification system"/>
    <property type="evidence" value="ECO:0007669"/>
    <property type="project" value="UniProtKB-KW"/>
</dbReference>
<evidence type="ECO:0000256" key="4">
    <source>
        <dbReference type="SAM" id="MobiDB-lite"/>
    </source>
</evidence>
<dbReference type="PANTHER" id="PTHR43140">
    <property type="entry name" value="TYPE-1 RESTRICTION ENZYME ECOKI SPECIFICITY PROTEIN"/>
    <property type="match status" value="1"/>
</dbReference>
<dbReference type="RefSeq" id="WP_006206368.1">
    <property type="nucleotide sequence ID" value="NZ_AGSN01000239.1"/>
</dbReference>
<evidence type="ECO:0000256" key="2">
    <source>
        <dbReference type="ARBA" id="ARBA00022747"/>
    </source>
</evidence>
<feature type="domain" description="Type I restriction modification DNA specificity" evidence="5">
    <location>
        <begin position="245"/>
        <end position="405"/>
    </location>
</feature>
<name>G6YKP4_9HYPH</name>
<keyword evidence="7" id="KW-1185">Reference proteome</keyword>
<feature type="region of interest" description="Disordered" evidence="4">
    <location>
        <begin position="539"/>
        <end position="559"/>
    </location>
</feature>
<dbReference type="GO" id="GO:0003677">
    <property type="term" value="F:DNA binding"/>
    <property type="evidence" value="ECO:0007669"/>
    <property type="project" value="UniProtKB-KW"/>
</dbReference>
<dbReference type="KEGG" id="mamo:A6B35_02405"/>